<evidence type="ECO:0000259" key="4">
    <source>
        <dbReference type="Pfam" id="PF19051"/>
    </source>
</evidence>
<feature type="domain" description="Gfo/Idh/MocA-like oxidoreductase N-terminal" evidence="3">
    <location>
        <begin position="71"/>
        <end position="186"/>
    </location>
</feature>
<evidence type="ECO:0000256" key="1">
    <source>
        <dbReference type="ARBA" id="ARBA00022729"/>
    </source>
</evidence>
<dbReference type="InterPro" id="IPR050463">
    <property type="entry name" value="Gfo/Idh/MocA_oxidrdct_glycsds"/>
</dbReference>
<dbReference type="EMBL" id="CP013189">
    <property type="protein sequence ID" value="ALO46874.1"/>
    <property type="molecule type" value="Genomic_DNA"/>
</dbReference>
<dbReference type="Pfam" id="PF19051">
    <property type="entry name" value="GFO_IDH_MocA_C2"/>
    <property type="match status" value="1"/>
</dbReference>
<organism evidence="5 6">
    <name type="scientific">Pseudohongiella spirulinae</name>
    <dbReference type="NCBI Taxonomy" id="1249552"/>
    <lineage>
        <taxon>Bacteria</taxon>
        <taxon>Pseudomonadati</taxon>
        <taxon>Pseudomonadota</taxon>
        <taxon>Gammaproteobacteria</taxon>
        <taxon>Pseudomonadales</taxon>
        <taxon>Pseudohongiellaceae</taxon>
        <taxon>Pseudohongiella</taxon>
    </lineage>
</organism>
<dbReference type="Proteomes" id="UP000065641">
    <property type="component" value="Chromosome"/>
</dbReference>
<dbReference type="SUPFAM" id="SSF51735">
    <property type="entry name" value="NAD(P)-binding Rossmann-fold domains"/>
    <property type="match status" value="1"/>
</dbReference>
<name>A0A0S2KF12_9GAMM</name>
<dbReference type="PANTHER" id="PTHR43818:SF10">
    <property type="entry name" value="NADH-DEPENDENT DEHYDROGENASE-RELATED"/>
    <property type="match status" value="1"/>
</dbReference>
<protein>
    <submittedName>
        <fullName evidence="5">Oxidoreductase</fullName>
    </submittedName>
</protein>
<feature type="region of interest" description="Disordered" evidence="2">
    <location>
        <begin position="1"/>
        <end position="28"/>
    </location>
</feature>
<dbReference type="AlphaFoldDB" id="A0A0S2KF12"/>
<dbReference type="InterPro" id="IPR036291">
    <property type="entry name" value="NAD(P)-bd_dom_sf"/>
</dbReference>
<dbReference type="GO" id="GO:0000166">
    <property type="term" value="F:nucleotide binding"/>
    <property type="evidence" value="ECO:0007669"/>
    <property type="project" value="InterPro"/>
</dbReference>
<accession>A0A0S2KF12</accession>
<dbReference type="STRING" id="1249552.PS2015_2239"/>
<dbReference type="Pfam" id="PF01408">
    <property type="entry name" value="GFO_IDH_MocA"/>
    <property type="match status" value="1"/>
</dbReference>
<dbReference type="RefSeq" id="WP_082628104.1">
    <property type="nucleotide sequence ID" value="NZ_CP013189.1"/>
</dbReference>
<dbReference type="KEGG" id="pspi:PS2015_2239"/>
<gene>
    <name evidence="5" type="ORF">PS2015_2239</name>
</gene>
<dbReference type="SUPFAM" id="SSF55347">
    <property type="entry name" value="Glyceraldehyde-3-phosphate dehydrogenase-like, C-terminal domain"/>
    <property type="match status" value="1"/>
</dbReference>
<dbReference type="Gene3D" id="3.30.360.10">
    <property type="entry name" value="Dihydrodipicolinate Reductase, domain 2"/>
    <property type="match status" value="1"/>
</dbReference>
<evidence type="ECO:0000313" key="6">
    <source>
        <dbReference type="Proteomes" id="UP000065641"/>
    </source>
</evidence>
<proteinExistence type="predicted"/>
<feature type="compositionally biased region" description="Basic and acidic residues" evidence="2">
    <location>
        <begin position="1"/>
        <end position="11"/>
    </location>
</feature>
<evidence type="ECO:0000256" key="2">
    <source>
        <dbReference type="SAM" id="MobiDB-lite"/>
    </source>
</evidence>
<dbReference type="PANTHER" id="PTHR43818">
    <property type="entry name" value="BCDNA.GH03377"/>
    <property type="match status" value="1"/>
</dbReference>
<dbReference type="InterPro" id="IPR000683">
    <property type="entry name" value="Gfo/Idh/MocA-like_OxRdtase_N"/>
</dbReference>
<reference evidence="6" key="1">
    <citation type="submission" date="2015-11" db="EMBL/GenBank/DDBJ databases">
        <authorList>
            <person name="Kim K.M."/>
        </authorList>
    </citation>
    <scope>NUCLEOTIDE SEQUENCE [LARGE SCALE GENOMIC DNA]</scope>
    <source>
        <strain evidence="6">KCTC 32221</strain>
    </source>
</reference>
<dbReference type="NCBIfam" id="TIGR01409">
    <property type="entry name" value="TAT_signal_seq"/>
    <property type="match status" value="1"/>
</dbReference>
<dbReference type="Gene3D" id="3.40.50.720">
    <property type="entry name" value="NAD(P)-binding Rossmann-like Domain"/>
    <property type="match status" value="1"/>
</dbReference>
<evidence type="ECO:0000313" key="5">
    <source>
        <dbReference type="EMBL" id="ALO46874.1"/>
    </source>
</evidence>
<dbReference type="PROSITE" id="PS51318">
    <property type="entry name" value="TAT"/>
    <property type="match status" value="1"/>
</dbReference>
<feature type="domain" description="Gfo/Idh/MocA-like oxidoreductase bacterial type C-terminal" evidence="4">
    <location>
        <begin position="231"/>
        <end position="285"/>
    </location>
</feature>
<keyword evidence="1" id="KW-0732">Signal</keyword>
<dbReference type="OrthoDB" id="9792935at2"/>
<dbReference type="InterPro" id="IPR043906">
    <property type="entry name" value="Gfo/Idh/MocA_OxRdtase_bact_C"/>
</dbReference>
<keyword evidence="6" id="KW-1185">Reference proteome</keyword>
<dbReference type="InterPro" id="IPR019546">
    <property type="entry name" value="TAT_signal_bac_arc"/>
</dbReference>
<sequence length="517" mass="57362">MNQTDTPDKSDLSSISQAAGKDNACGTNSGTHLSRRGFLKRSATASAGILIVPSFVVSGLGHTAPSDRLNIAGVGVGGRGFSVLQAMENDANIVALCDVDWRYAQRCFDHFPNARKYWDWRVMYEEMLNDIDAVVVATSDHTHAAVAAYAMSLGKHVYVEKPLTHTVYESRLLTRLAAEYRVATQMGNQGASDEGVNLMVEWIRNGEIGEVTHVEAFTDRPIWPQGINTPKDAMPVPDTLNWDLFIGPARMRPYHEIYTPWNFRGFWDFGTGALGDMACHIVHPAFKALELGYPDRVQGSSTLLLQDSAPMAQKVALFYPQRDSSFGRLPAVRLDWYDGGLQPLRPEGWPDGRNMNHRGGGVLFHGTKDTLVCGCYGADPWLLSGRVPSVPQHERRVATNHQLDWIRACKESPDSRTETKSAFHEAGPFNETVVMGVLAVRLQALNKELHWDGENMRFTNISADEELTIIMEEGFSITDGRPSFSRPRTEPINAQAFAEGLIRTQYRSGWSLPPMPA</sequence>
<evidence type="ECO:0000259" key="3">
    <source>
        <dbReference type="Pfam" id="PF01408"/>
    </source>
</evidence>
<dbReference type="InterPro" id="IPR006311">
    <property type="entry name" value="TAT_signal"/>
</dbReference>
<dbReference type="PATRIC" id="fig|1249552.3.peg.2252"/>